<sequence>MTTTHRLLPQSQLHRYLPLFQITSHYHLLRDRVDLYASSIVFRAIFHCVSITGRREVVDTPPQAARRVRVCNARLTPRSRPEVRERTSAAMCVWPVCLCVCARACAYFDTPGRKAQHCIRQQRPGWLRGDPGSIPDRITGFSHVGIVLDDAVGWRVFSGISRFPCHFNPVPLHTHLNYQRRLSRPLCLKPPKSLHSLTNSLPAGRQSERELRNAAAMYRALEYFERVYSGIDANTTRCSSEETEYRRADSPSRIFANIFRPVICLYCVVGWPALVVMEQDRVESGREVSGLHLSSTAVMPATDVCKSAEHVPIRQSEERMQRSGKGQSPEKTHRVMAASTTFRTCFNNPGESNQDSKPVTNGRTPRQSRRESDKTALTLTRIFHQPFKSTVTPTKSQPQQPDKSTQHLSDGNCRGIVNTELILVAEIVGLKRRVGLPGRARRDMDLI</sequence>
<protein>
    <submittedName>
        <fullName evidence="2">Uncharacterized protein</fullName>
    </submittedName>
</protein>
<reference evidence="2 3" key="1">
    <citation type="submission" date="2023-02" db="EMBL/GenBank/DDBJ databases">
        <title>LHISI_Scaffold_Assembly.</title>
        <authorList>
            <person name="Stuart O.P."/>
            <person name="Cleave R."/>
            <person name="Magrath M.J.L."/>
            <person name="Mikheyev A.S."/>
        </authorList>
    </citation>
    <scope>NUCLEOTIDE SEQUENCE [LARGE SCALE GENOMIC DNA]</scope>
    <source>
        <strain evidence="2">Daus_M_001</strain>
        <tissue evidence="2">Leg muscle</tissue>
    </source>
</reference>
<comment type="caution">
    <text evidence="2">The sequence shown here is derived from an EMBL/GenBank/DDBJ whole genome shotgun (WGS) entry which is preliminary data.</text>
</comment>
<evidence type="ECO:0000256" key="1">
    <source>
        <dbReference type="SAM" id="MobiDB-lite"/>
    </source>
</evidence>
<proteinExistence type="predicted"/>
<evidence type="ECO:0000313" key="2">
    <source>
        <dbReference type="EMBL" id="KAJ8890453.1"/>
    </source>
</evidence>
<feature type="compositionally biased region" description="Basic and acidic residues" evidence="1">
    <location>
        <begin position="307"/>
        <end position="321"/>
    </location>
</feature>
<dbReference type="Proteomes" id="UP001159363">
    <property type="component" value="Chromosome 3"/>
</dbReference>
<feature type="compositionally biased region" description="Polar residues" evidence="1">
    <location>
        <begin position="338"/>
        <end position="365"/>
    </location>
</feature>
<organism evidence="2 3">
    <name type="scientific">Dryococelus australis</name>
    <dbReference type="NCBI Taxonomy" id="614101"/>
    <lineage>
        <taxon>Eukaryota</taxon>
        <taxon>Metazoa</taxon>
        <taxon>Ecdysozoa</taxon>
        <taxon>Arthropoda</taxon>
        <taxon>Hexapoda</taxon>
        <taxon>Insecta</taxon>
        <taxon>Pterygota</taxon>
        <taxon>Neoptera</taxon>
        <taxon>Polyneoptera</taxon>
        <taxon>Phasmatodea</taxon>
        <taxon>Verophasmatodea</taxon>
        <taxon>Anareolatae</taxon>
        <taxon>Phasmatidae</taxon>
        <taxon>Eurycanthinae</taxon>
        <taxon>Dryococelus</taxon>
    </lineage>
</organism>
<keyword evidence="3" id="KW-1185">Reference proteome</keyword>
<feature type="region of interest" description="Disordered" evidence="1">
    <location>
        <begin position="307"/>
        <end position="412"/>
    </location>
</feature>
<accession>A0ABQ9I392</accession>
<gene>
    <name evidence="2" type="ORF">PR048_009962</name>
</gene>
<feature type="compositionally biased region" description="Polar residues" evidence="1">
    <location>
        <begin position="387"/>
        <end position="409"/>
    </location>
</feature>
<name>A0ABQ9I392_9NEOP</name>
<dbReference type="EMBL" id="JARBHB010000003">
    <property type="protein sequence ID" value="KAJ8890453.1"/>
    <property type="molecule type" value="Genomic_DNA"/>
</dbReference>
<evidence type="ECO:0000313" key="3">
    <source>
        <dbReference type="Proteomes" id="UP001159363"/>
    </source>
</evidence>